<reference evidence="2" key="1">
    <citation type="submission" date="2017-03" db="EMBL/GenBank/DDBJ databases">
        <title>Phytopthora megakarya and P. palmivora, two closely related causual agents of cacao black pod achieved similar genome size and gene model numbers by different mechanisms.</title>
        <authorList>
            <person name="Ali S."/>
            <person name="Shao J."/>
            <person name="Larry D.J."/>
            <person name="Kronmiller B."/>
            <person name="Shen D."/>
            <person name="Strem M.D."/>
            <person name="Melnick R.L."/>
            <person name="Guiltinan M.J."/>
            <person name="Tyler B.M."/>
            <person name="Meinhardt L.W."/>
            <person name="Bailey B.A."/>
        </authorList>
    </citation>
    <scope>NUCLEOTIDE SEQUENCE [LARGE SCALE GENOMIC DNA]</scope>
    <source>
        <strain evidence="2">zdho120</strain>
    </source>
</reference>
<organism evidence="1 2">
    <name type="scientific">Phytophthora megakarya</name>
    <dbReference type="NCBI Taxonomy" id="4795"/>
    <lineage>
        <taxon>Eukaryota</taxon>
        <taxon>Sar</taxon>
        <taxon>Stramenopiles</taxon>
        <taxon>Oomycota</taxon>
        <taxon>Peronosporomycetes</taxon>
        <taxon>Peronosporales</taxon>
        <taxon>Peronosporaceae</taxon>
        <taxon>Phytophthora</taxon>
    </lineage>
</organism>
<evidence type="ECO:0000313" key="1">
    <source>
        <dbReference type="EMBL" id="OWZ21526.1"/>
    </source>
</evidence>
<comment type="caution">
    <text evidence="1">The sequence shown here is derived from an EMBL/GenBank/DDBJ whole genome shotgun (WGS) entry which is preliminary data.</text>
</comment>
<keyword evidence="2" id="KW-1185">Reference proteome</keyword>
<evidence type="ECO:0000313" key="2">
    <source>
        <dbReference type="Proteomes" id="UP000198211"/>
    </source>
</evidence>
<protein>
    <submittedName>
        <fullName evidence="1">Uncharacterized protein</fullName>
    </submittedName>
</protein>
<proteinExistence type="predicted"/>
<dbReference type="AlphaFoldDB" id="A0A225WV88"/>
<gene>
    <name evidence="1" type="ORF">PHMEG_0003920</name>
</gene>
<dbReference type="Proteomes" id="UP000198211">
    <property type="component" value="Unassembled WGS sequence"/>
</dbReference>
<accession>A0A225WV88</accession>
<dbReference type="EMBL" id="NBNE01000215">
    <property type="protein sequence ID" value="OWZ21526.1"/>
    <property type="molecule type" value="Genomic_DNA"/>
</dbReference>
<sequence length="79" mass="8871">MVAISTANRNAKNWIEDMKWLEQDWTKVKVSFVGLFDREVDYSKGSNSVLAYQFPAQRTPDTCLLGTNGGAFVPSKVLE</sequence>
<name>A0A225WV88_9STRA</name>